<name>A0ABW0EGF1_9PSEU</name>
<keyword evidence="2" id="KW-0813">Transport</keyword>
<feature type="domain" description="Major facilitator superfamily (MFS) profile" evidence="8">
    <location>
        <begin position="18"/>
        <end position="531"/>
    </location>
</feature>
<proteinExistence type="predicted"/>
<feature type="transmembrane region" description="Helical" evidence="7">
    <location>
        <begin position="145"/>
        <end position="165"/>
    </location>
</feature>
<gene>
    <name evidence="9" type="ORF">ACFPM7_01515</name>
</gene>
<feature type="transmembrane region" description="Helical" evidence="7">
    <location>
        <begin position="116"/>
        <end position="133"/>
    </location>
</feature>
<dbReference type="Gene3D" id="1.20.1720.10">
    <property type="entry name" value="Multidrug resistance protein D"/>
    <property type="match status" value="1"/>
</dbReference>
<dbReference type="InterPro" id="IPR020846">
    <property type="entry name" value="MFS_dom"/>
</dbReference>
<dbReference type="InterPro" id="IPR036259">
    <property type="entry name" value="MFS_trans_sf"/>
</dbReference>
<comment type="caution">
    <text evidence="9">The sequence shown here is derived from an EMBL/GenBank/DDBJ whole genome shotgun (WGS) entry which is preliminary data.</text>
</comment>
<feature type="transmembrane region" description="Helical" evidence="7">
    <location>
        <begin position="210"/>
        <end position="227"/>
    </location>
</feature>
<evidence type="ECO:0000256" key="4">
    <source>
        <dbReference type="ARBA" id="ARBA00022692"/>
    </source>
</evidence>
<accession>A0ABW0EGF1</accession>
<dbReference type="CDD" id="cd17502">
    <property type="entry name" value="MFS_Azr1_MDR_like"/>
    <property type="match status" value="1"/>
</dbReference>
<feature type="transmembrane region" description="Helical" evidence="7">
    <location>
        <begin position="404"/>
        <end position="429"/>
    </location>
</feature>
<comment type="subcellular location">
    <subcellularLocation>
        <location evidence="1">Cell membrane</location>
        <topology evidence="1">Multi-pass membrane protein</topology>
    </subcellularLocation>
</comment>
<dbReference type="Proteomes" id="UP001596157">
    <property type="component" value="Unassembled WGS sequence"/>
</dbReference>
<evidence type="ECO:0000256" key="1">
    <source>
        <dbReference type="ARBA" id="ARBA00004651"/>
    </source>
</evidence>
<keyword evidence="10" id="KW-1185">Reference proteome</keyword>
<keyword evidence="4 7" id="KW-0812">Transmembrane</keyword>
<dbReference type="Gene3D" id="1.20.1250.20">
    <property type="entry name" value="MFS general substrate transporter like domains"/>
    <property type="match status" value="1"/>
</dbReference>
<dbReference type="PRINTS" id="PR01036">
    <property type="entry name" value="TCRTETB"/>
</dbReference>
<dbReference type="NCBIfam" id="TIGR00711">
    <property type="entry name" value="efflux_EmrB"/>
    <property type="match status" value="1"/>
</dbReference>
<dbReference type="EMBL" id="JBHSKF010000001">
    <property type="protein sequence ID" value="MFC5285716.1"/>
    <property type="molecule type" value="Genomic_DNA"/>
</dbReference>
<sequence>MTQPAAPPAPTHRQILVILSGLMLGMFLAALDQTIVGTSIRTIADDLQGLSMQAWATTAYLITATVSTPLYGKLSDIYGRKPWFITAITVFVIGSLACTVVTSMEQLAAARALQGLGAGGLMSLALTIIADLVPPRERPKYQGYFLAVFGTSSVLGPVIGGFFAGQDTILGIAGWRWVFLVNVPIGALALVVVAKVLTVPHARLNHRIDYWGAAFLCLAVVPFLLVAEQGRVWGWGSAVSIACYALGALGLVGFIAVERRMGDEALIPLRLFSDSAFSYTIITGAILGVGMFGGISMIPQYLQIVRGYSPTDAGLMMLPMMLGIMAASITAGRVTAKTGRYKVFPIIGTALVVISLVLFHLVGVSTPIWLVLAYMALFGLGLGNCMQTLTVAAQNAVPFRDMGVATAGVTFFRQLGGTLGVAVFLSLLFSTVADNIATAFRSALADPGFQAALADPAVRANPVNAPVFEAIASGGHGGVLDDSSFLLTIDPRLALPFQQGFTESIQLVFLVGAFVMALAFVTALFIKEIPLRTHSPAQEAAMAADEEQRAATS</sequence>
<feature type="transmembrane region" description="Helical" evidence="7">
    <location>
        <begin position="368"/>
        <end position="392"/>
    </location>
</feature>
<dbReference type="RefSeq" id="WP_378242911.1">
    <property type="nucleotide sequence ID" value="NZ_JBHSKF010000001.1"/>
</dbReference>
<dbReference type="Pfam" id="PF07690">
    <property type="entry name" value="MFS_1"/>
    <property type="match status" value="1"/>
</dbReference>
<reference evidence="10" key="1">
    <citation type="journal article" date="2019" name="Int. J. Syst. Evol. Microbiol.">
        <title>The Global Catalogue of Microorganisms (GCM) 10K type strain sequencing project: providing services to taxonomists for standard genome sequencing and annotation.</title>
        <authorList>
            <consortium name="The Broad Institute Genomics Platform"/>
            <consortium name="The Broad Institute Genome Sequencing Center for Infectious Disease"/>
            <person name="Wu L."/>
            <person name="Ma J."/>
        </authorList>
    </citation>
    <scope>NUCLEOTIDE SEQUENCE [LARGE SCALE GENOMIC DNA]</scope>
    <source>
        <strain evidence="10">CCUG 59778</strain>
    </source>
</reference>
<feature type="transmembrane region" description="Helical" evidence="7">
    <location>
        <begin position="52"/>
        <end position="71"/>
    </location>
</feature>
<keyword evidence="5 7" id="KW-1133">Transmembrane helix</keyword>
<evidence type="ECO:0000313" key="10">
    <source>
        <dbReference type="Proteomes" id="UP001596157"/>
    </source>
</evidence>
<feature type="transmembrane region" description="Helical" evidence="7">
    <location>
        <begin position="277"/>
        <end position="301"/>
    </location>
</feature>
<evidence type="ECO:0000256" key="6">
    <source>
        <dbReference type="ARBA" id="ARBA00023136"/>
    </source>
</evidence>
<feature type="transmembrane region" description="Helical" evidence="7">
    <location>
        <begin position="233"/>
        <end position="257"/>
    </location>
</feature>
<feature type="transmembrane region" description="Helical" evidence="7">
    <location>
        <begin position="505"/>
        <end position="526"/>
    </location>
</feature>
<dbReference type="PANTHER" id="PTHR23501">
    <property type="entry name" value="MAJOR FACILITATOR SUPERFAMILY"/>
    <property type="match status" value="1"/>
</dbReference>
<evidence type="ECO:0000256" key="7">
    <source>
        <dbReference type="SAM" id="Phobius"/>
    </source>
</evidence>
<dbReference type="InterPro" id="IPR004638">
    <property type="entry name" value="EmrB-like"/>
</dbReference>
<feature type="transmembrane region" description="Helical" evidence="7">
    <location>
        <begin position="343"/>
        <end position="362"/>
    </location>
</feature>
<feature type="transmembrane region" description="Helical" evidence="7">
    <location>
        <begin position="15"/>
        <end position="40"/>
    </location>
</feature>
<evidence type="ECO:0000259" key="8">
    <source>
        <dbReference type="PROSITE" id="PS50850"/>
    </source>
</evidence>
<keyword evidence="3" id="KW-1003">Cell membrane</keyword>
<organism evidence="9 10">
    <name type="scientific">Actinokineospora guangxiensis</name>
    <dbReference type="NCBI Taxonomy" id="1490288"/>
    <lineage>
        <taxon>Bacteria</taxon>
        <taxon>Bacillati</taxon>
        <taxon>Actinomycetota</taxon>
        <taxon>Actinomycetes</taxon>
        <taxon>Pseudonocardiales</taxon>
        <taxon>Pseudonocardiaceae</taxon>
        <taxon>Actinokineospora</taxon>
    </lineage>
</organism>
<evidence type="ECO:0000256" key="5">
    <source>
        <dbReference type="ARBA" id="ARBA00022989"/>
    </source>
</evidence>
<dbReference type="PANTHER" id="PTHR23501:SF197">
    <property type="entry name" value="COMD"/>
    <property type="match status" value="1"/>
</dbReference>
<feature type="transmembrane region" description="Helical" evidence="7">
    <location>
        <begin position="313"/>
        <end position="331"/>
    </location>
</feature>
<dbReference type="PROSITE" id="PS50850">
    <property type="entry name" value="MFS"/>
    <property type="match status" value="1"/>
</dbReference>
<evidence type="ECO:0000313" key="9">
    <source>
        <dbReference type="EMBL" id="MFC5285716.1"/>
    </source>
</evidence>
<evidence type="ECO:0000256" key="3">
    <source>
        <dbReference type="ARBA" id="ARBA00022475"/>
    </source>
</evidence>
<keyword evidence="6 7" id="KW-0472">Membrane</keyword>
<evidence type="ECO:0000256" key="2">
    <source>
        <dbReference type="ARBA" id="ARBA00022448"/>
    </source>
</evidence>
<dbReference type="SUPFAM" id="SSF103473">
    <property type="entry name" value="MFS general substrate transporter"/>
    <property type="match status" value="1"/>
</dbReference>
<feature type="transmembrane region" description="Helical" evidence="7">
    <location>
        <begin position="177"/>
        <end position="198"/>
    </location>
</feature>
<feature type="transmembrane region" description="Helical" evidence="7">
    <location>
        <begin position="83"/>
        <end position="104"/>
    </location>
</feature>
<dbReference type="InterPro" id="IPR011701">
    <property type="entry name" value="MFS"/>
</dbReference>
<protein>
    <submittedName>
        <fullName evidence="9">MDR family MFS transporter</fullName>
    </submittedName>
</protein>